<dbReference type="CDD" id="cd08177">
    <property type="entry name" value="MAR"/>
    <property type="match status" value="1"/>
</dbReference>
<dbReference type="InterPro" id="IPR034786">
    <property type="entry name" value="MAR"/>
</dbReference>
<comment type="caution">
    <text evidence="6">The sequence shown here is derived from an EMBL/GenBank/DDBJ whole genome shotgun (WGS) entry which is preliminary data.</text>
</comment>
<protein>
    <submittedName>
        <fullName evidence="6">Maleylacetate reductase</fullName>
    </submittedName>
</protein>
<dbReference type="EMBL" id="BAABWU010000008">
    <property type="protein sequence ID" value="GAA6196980.1"/>
    <property type="molecule type" value="Genomic_DNA"/>
</dbReference>
<accession>A0ABQ0AM87</accession>
<name>A0ABQ0AM87_9RHOB</name>
<feature type="domain" description="Fe-containing alcohol dehydrogenase-like C-terminal" evidence="5">
    <location>
        <begin position="171"/>
        <end position="353"/>
    </location>
</feature>
<dbReference type="Gene3D" id="1.20.1090.10">
    <property type="entry name" value="Dehydroquinate synthase-like - alpha domain"/>
    <property type="match status" value="1"/>
</dbReference>
<sequence>MSGEDIVAQPIQNSDTAVRVVFGAAKRMSIAAEVQRIGASKVLVLATPQQSDAALEIAELLGSLAVGVFCKAEMHTPVHVTEAAMAQVAETQTDCLIAIGGGSTTGLGKAIAFRTGLPQIVIPTTYAGSECTPILGQTEKGVKTTLSDPSVLPEVILYDSELVRTLPVPMTVTSALNAMAHAAEALYATNRTGETTAMAIQGLEAFIDGLPRVLSEPSDLVAREATLRGAWACGTVLGRVDMALHHKLCHTLGGAFNLPHAETHAIVLPHAIAYNARAAGRELQPICDLLGGENAGTALHAFAQKMNAPTALRDLGLQQRDLDHAADLATTKPYPNPQPVTRDDIRALLQAAWAGDAPIQ</sequence>
<evidence type="ECO:0000256" key="2">
    <source>
        <dbReference type="ARBA" id="ARBA00023002"/>
    </source>
</evidence>
<evidence type="ECO:0000259" key="5">
    <source>
        <dbReference type="Pfam" id="PF25137"/>
    </source>
</evidence>
<dbReference type="InterPro" id="IPR001670">
    <property type="entry name" value="ADH_Fe/GldA"/>
</dbReference>
<dbReference type="Gene3D" id="3.40.50.1970">
    <property type="match status" value="1"/>
</dbReference>
<dbReference type="Pfam" id="PF25137">
    <property type="entry name" value="ADH_Fe_C"/>
    <property type="match status" value="1"/>
</dbReference>
<evidence type="ECO:0000313" key="6">
    <source>
        <dbReference type="EMBL" id="GAA6196980.1"/>
    </source>
</evidence>
<evidence type="ECO:0000259" key="4">
    <source>
        <dbReference type="Pfam" id="PF00465"/>
    </source>
</evidence>
<dbReference type="Proteomes" id="UP001441944">
    <property type="component" value="Unassembled WGS sequence"/>
</dbReference>
<gene>
    <name evidence="6" type="ORF">NBRC116598_24240</name>
</gene>
<feature type="domain" description="Alcohol dehydrogenase iron-type/glycerol dehydrogenase GldA" evidence="4">
    <location>
        <begin position="19"/>
        <end position="159"/>
    </location>
</feature>
<evidence type="ECO:0000256" key="3">
    <source>
        <dbReference type="ARBA" id="ARBA00023027"/>
    </source>
</evidence>
<organism evidence="6 7">
    <name type="scientific">Pseudophaeobacter arcticus</name>
    <dbReference type="NCBI Taxonomy" id="385492"/>
    <lineage>
        <taxon>Bacteria</taxon>
        <taxon>Pseudomonadati</taxon>
        <taxon>Pseudomonadota</taxon>
        <taxon>Alphaproteobacteria</taxon>
        <taxon>Rhodobacterales</taxon>
        <taxon>Paracoccaceae</taxon>
        <taxon>Pseudophaeobacter</taxon>
    </lineage>
</organism>
<dbReference type="SUPFAM" id="SSF56796">
    <property type="entry name" value="Dehydroquinate synthase-like"/>
    <property type="match status" value="1"/>
</dbReference>
<keyword evidence="3" id="KW-0520">NAD</keyword>
<evidence type="ECO:0000313" key="7">
    <source>
        <dbReference type="Proteomes" id="UP001441944"/>
    </source>
</evidence>
<dbReference type="RefSeq" id="WP_353400404.1">
    <property type="nucleotide sequence ID" value="NZ_BAABWU010000008.1"/>
</dbReference>
<proteinExistence type="inferred from homology"/>
<dbReference type="InterPro" id="IPR056798">
    <property type="entry name" value="ADH_Fe_C"/>
</dbReference>
<dbReference type="PANTHER" id="PTHR11496:SF102">
    <property type="entry name" value="ALCOHOL DEHYDROGENASE 4"/>
    <property type="match status" value="1"/>
</dbReference>
<dbReference type="InterPro" id="IPR039697">
    <property type="entry name" value="Alcohol_dehydrogenase_Fe"/>
</dbReference>
<dbReference type="Pfam" id="PF00465">
    <property type="entry name" value="Fe-ADH"/>
    <property type="match status" value="1"/>
</dbReference>
<keyword evidence="7" id="KW-1185">Reference proteome</keyword>
<reference evidence="6 7" key="1">
    <citation type="submission" date="2024-04" db="EMBL/GenBank/DDBJ databases">
        <title>Draft genome sequence of Pseudophaeobacter arcticus NBRC 116598.</title>
        <authorList>
            <person name="Miyakawa T."/>
            <person name="Kusuya Y."/>
            <person name="Miura T."/>
        </authorList>
    </citation>
    <scope>NUCLEOTIDE SEQUENCE [LARGE SCALE GENOMIC DNA]</scope>
    <source>
        <strain evidence="6 7">SU-CL00105</strain>
    </source>
</reference>
<keyword evidence="2" id="KW-0560">Oxidoreductase</keyword>
<evidence type="ECO:0000256" key="1">
    <source>
        <dbReference type="ARBA" id="ARBA00007358"/>
    </source>
</evidence>
<comment type="similarity">
    <text evidence="1">Belongs to the iron-containing alcohol dehydrogenase family.</text>
</comment>
<dbReference type="PANTHER" id="PTHR11496">
    <property type="entry name" value="ALCOHOL DEHYDROGENASE"/>
    <property type="match status" value="1"/>
</dbReference>